<keyword evidence="1" id="KW-0812">Transmembrane</keyword>
<reference evidence="2 3" key="1">
    <citation type="journal article" date="2010" name="Cell">
        <title>The genome of Naegleria gruberi illuminates early eukaryotic versatility.</title>
        <authorList>
            <person name="Fritz-Laylin L.K."/>
            <person name="Prochnik S.E."/>
            <person name="Ginger M.L."/>
            <person name="Dacks J.B."/>
            <person name="Carpenter M.L."/>
            <person name="Field M.C."/>
            <person name="Kuo A."/>
            <person name="Paredez A."/>
            <person name="Chapman J."/>
            <person name="Pham J."/>
            <person name="Shu S."/>
            <person name="Neupane R."/>
            <person name="Cipriano M."/>
            <person name="Mancuso J."/>
            <person name="Tu H."/>
            <person name="Salamov A."/>
            <person name="Lindquist E."/>
            <person name="Shapiro H."/>
            <person name="Lucas S."/>
            <person name="Grigoriev I.V."/>
            <person name="Cande W.Z."/>
            <person name="Fulton C."/>
            <person name="Rokhsar D.S."/>
            <person name="Dawson S.C."/>
        </authorList>
    </citation>
    <scope>NUCLEOTIDE SEQUENCE [LARGE SCALE GENOMIC DNA]</scope>
    <source>
        <strain evidence="2 3">NEG-M</strain>
    </source>
</reference>
<protein>
    <submittedName>
        <fullName evidence="2">Predicted protein</fullName>
    </submittedName>
</protein>
<dbReference type="EMBL" id="GG738932">
    <property type="protein sequence ID" value="EFC36332.1"/>
    <property type="molecule type" value="Genomic_DNA"/>
</dbReference>
<organism evidence="3">
    <name type="scientific">Naegleria gruberi</name>
    <name type="common">Amoeba</name>
    <dbReference type="NCBI Taxonomy" id="5762"/>
    <lineage>
        <taxon>Eukaryota</taxon>
        <taxon>Discoba</taxon>
        <taxon>Heterolobosea</taxon>
        <taxon>Tetramitia</taxon>
        <taxon>Eutetramitia</taxon>
        <taxon>Vahlkampfiidae</taxon>
        <taxon>Naegleria</taxon>
    </lineage>
</organism>
<evidence type="ECO:0000313" key="3">
    <source>
        <dbReference type="Proteomes" id="UP000006671"/>
    </source>
</evidence>
<dbReference type="VEuPathDB" id="AmoebaDB:NAEGRDRAFT_75990"/>
<keyword evidence="1" id="KW-0472">Membrane</keyword>
<accession>D2W3M0</accession>
<dbReference type="AlphaFoldDB" id="D2W3M0"/>
<proteinExistence type="predicted"/>
<dbReference type="GeneID" id="8862267"/>
<feature type="transmembrane region" description="Helical" evidence="1">
    <location>
        <begin position="88"/>
        <end position="115"/>
    </location>
</feature>
<evidence type="ECO:0000256" key="1">
    <source>
        <dbReference type="SAM" id="Phobius"/>
    </source>
</evidence>
<dbReference type="RefSeq" id="XP_002669076.1">
    <property type="nucleotide sequence ID" value="XM_002669030.1"/>
</dbReference>
<keyword evidence="3" id="KW-1185">Reference proteome</keyword>
<dbReference type="KEGG" id="ngr:NAEGRDRAFT_75990"/>
<dbReference type="Proteomes" id="UP000006671">
    <property type="component" value="Unassembled WGS sequence"/>
</dbReference>
<feature type="transmembrane region" description="Helical" evidence="1">
    <location>
        <begin position="46"/>
        <end position="68"/>
    </location>
</feature>
<feature type="transmembrane region" description="Helical" evidence="1">
    <location>
        <begin position="170"/>
        <end position="190"/>
    </location>
</feature>
<name>D2W3M0_NAEGR</name>
<feature type="transmembrane region" description="Helical" evidence="1">
    <location>
        <begin position="143"/>
        <end position="164"/>
    </location>
</feature>
<evidence type="ECO:0000313" key="2">
    <source>
        <dbReference type="EMBL" id="EFC36332.1"/>
    </source>
</evidence>
<keyword evidence="1" id="KW-1133">Transmembrane helix</keyword>
<dbReference type="InParanoid" id="D2W3M0"/>
<sequence length="203" mass="22298">MTVYTFDANGLAILLLDIVELYKTTESIRDGSKTYRFLSISNRTRYILAWLNILFTPILTMIYAAVSLPVCFSLPACKSSTESVSCSVRLGCAIAGFICLIAGSTMLIILSVYILKQNCGNSYAYTDLDFVGNVAKIITIYDACCYGMVILFILTFLGMVIGGAVGNINLLIALGMALLIPMAFIFLYVVCRTLRRALLLEKE</sequence>
<gene>
    <name evidence="2" type="ORF">NAEGRDRAFT_75990</name>
</gene>